<keyword evidence="5" id="KW-0547">Nucleotide-binding</keyword>
<evidence type="ECO:0000256" key="1">
    <source>
        <dbReference type="ARBA" id="ARBA00000085"/>
    </source>
</evidence>
<evidence type="ECO:0000313" key="9">
    <source>
        <dbReference type="EMBL" id="CAA9415520.1"/>
    </source>
</evidence>
<dbReference type="SUPFAM" id="SSF55874">
    <property type="entry name" value="ATPase domain of HSP90 chaperone/DNA topoisomerase II/histidine kinase"/>
    <property type="match status" value="1"/>
</dbReference>
<dbReference type="AlphaFoldDB" id="A0A6J4PGT8"/>
<dbReference type="EMBL" id="CADCUY010000346">
    <property type="protein sequence ID" value="CAA9415520.1"/>
    <property type="molecule type" value="Genomic_DNA"/>
</dbReference>
<gene>
    <name evidence="9" type="ORF">AVDCRST_MAG35-1684</name>
</gene>
<evidence type="ECO:0000256" key="3">
    <source>
        <dbReference type="ARBA" id="ARBA00022553"/>
    </source>
</evidence>
<dbReference type="InterPro" id="IPR013656">
    <property type="entry name" value="PAS_4"/>
</dbReference>
<dbReference type="InterPro" id="IPR003594">
    <property type="entry name" value="HATPase_dom"/>
</dbReference>
<proteinExistence type="predicted"/>
<keyword evidence="7" id="KW-0067">ATP-binding</keyword>
<dbReference type="EC" id="2.7.13.3" evidence="2"/>
<dbReference type="SUPFAM" id="SSF55785">
    <property type="entry name" value="PYP-like sensor domain (PAS domain)"/>
    <property type="match status" value="1"/>
</dbReference>
<keyword evidence="6 9" id="KW-0418">Kinase</keyword>
<dbReference type="Pfam" id="PF12282">
    <property type="entry name" value="GAF_PdtaS"/>
    <property type="match status" value="1"/>
</dbReference>
<keyword evidence="3" id="KW-0597">Phosphoprotein</keyword>
<dbReference type="InterPro" id="IPR022066">
    <property type="entry name" value="PdtaS_GAF"/>
</dbReference>
<name>A0A6J4PGT8_9ACTN</name>
<dbReference type="SMART" id="SM00387">
    <property type="entry name" value="HATPase_c"/>
    <property type="match status" value="1"/>
</dbReference>
<dbReference type="InterPro" id="IPR035965">
    <property type="entry name" value="PAS-like_dom_sf"/>
</dbReference>
<feature type="domain" description="Histidine kinase" evidence="8">
    <location>
        <begin position="294"/>
        <end position="485"/>
    </location>
</feature>
<dbReference type="GO" id="GO:0005524">
    <property type="term" value="F:ATP binding"/>
    <property type="evidence" value="ECO:0007669"/>
    <property type="project" value="UniProtKB-KW"/>
</dbReference>
<dbReference type="InterPro" id="IPR038424">
    <property type="entry name" value="H_kinase_PdtaS_GAF_sf"/>
</dbReference>
<dbReference type="GO" id="GO:0004673">
    <property type="term" value="F:protein histidine kinase activity"/>
    <property type="evidence" value="ECO:0007669"/>
    <property type="project" value="UniProtKB-EC"/>
</dbReference>
<dbReference type="InterPro" id="IPR005467">
    <property type="entry name" value="His_kinase_dom"/>
</dbReference>
<keyword evidence="4" id="KW-0808">Transferase</keyword>
<evidence type="ECO:0000256" key="7">
    <source>
        <dbReference type="ARBA" id="ARBA00022840"/>
    </source>
</evidence>
<dbReference type="PANTHER" id="PTHR41523">
    <property type="entry name" value="TWO-COMPONENT SYSTEM SENSOR PROTEIN"/>
    <property type="match status" value="1"/>
</dbReference>
<accession>A0A6J4PGT8</accession>
<dbReference type="Pfam" id="PF02518">
    <property type="entry name" value="HATPase_c"/>
    <property type="match status" value="1"/>
</dbReference>
<dbReference type="InterPro" id="IPR036890">
    <property type="entry name" value="HATPase_C_sf"/>
</dbReference>
<dbReference type="PROSITE" id="PS50109">
    <property type="entry name" value="HIS_KIN"/>
    <property type="match status" value="1"/>
</dbReference>
<dbReference type="Gene3D" id="3.30.450.20">
    <property type="entry name" value="PAS domain"/>
    <property type="match status" value="1"/>
</dbReference>
<protein>
    <recommendedName>
        <fullName evidence="2">histidine kinase</fullName>
        <ecNumber evidence="2">2.7.13.3</ecNumber>
    </recommendedName>
</protein>
<dbReference type="PANTHER" id="PTHR41523:SF8">
    <property type="entry name" value="ETHYLENE RESPONSE SENSOR PROTEIN"/>
    <property type="match status" value="1"/>
</dbReference>
<evidence type="ECO:0000259" key="8">
    <source>
        <dbReference type="PROSITE" id="PS50109"/>
    </source>
</evidence>
<dbReference type="Pfam" id="PF07568">
    <property type="entry name" value="HisKA_2"/>
    <property type="match status" value="1"/>
</dbReference>
<evidence type="ECO:0000256" key="2">
    <source>
        <dbReference type="ARBA" id="ARBA00012438"/>
    </source>
</evidence>
<dbReference type="Gene3D" id="3.30.565.10">
    <property type="entry name" value="Histidine kinase-like ATPase, C-terminal domain"/>
    <property type="match status" value="1"/>
</dbReference>
<dbReference type="InterPro" id="IPR011495">
    <property type="entry name" value="Sig_transdc_His_kin_sub2_dim/P"/>
</dbReference>
<comment type="catalytic activity">
    <reaction evidence="1">
        <text>ATP + protein L-histidine = ADP + protein N-phospho-L-histidine.</text>
        <dbReference type="EC" id="2.7.13.3"/>
    </reaction>
</comment>
<evidence type="ECO:0000256" key="6">
    <source>
        <dbReference type="ARBA" id="ARBA00022777"/>
    </source>
</evidence>
<evidence type="ECO:0000256" key="4">
    <source>
        <dbReference type="ARBA" id="ARBA00022679"/>
    </source>
</evidence>
<reference evidence="9" key="1">
    <citation type="submission" date="2020-02" db="EMBL/GenBank/DDBJ databases">
        <authorList>
            <person name="Meier V. D."/>
        </authorList>
    </citation>
    <scope>NUCLEOTIDE SEQUENCE</scope>
    <source>
        <strain evidence="9">AVDCRST_MAG35</strain>
    </source>
</reference>
<dbReference type="Pfam" id="PF08448">
    <property type="entry name" value="PAS_4"/>
    <property type="match status" value="1"/>
</dbReference>
<evidence type="ECO:0000256" key="5">
    <source>
        <dbReference type="ARBA" id="ARBA00022741"/>
    </source>
</evidence>
<dbReference type="Gene3D" id="3.30.450.280">
    <property type="entry name" value="GAF domain"/>
    <property type="match status" value="1"/>
</dbReference>
<organism evidence="9">
    <name type="scientific">uncultured Quadrisphaera sp</name>
    <dbReference type="NCBI Taxonomy" id="904978"/>
    <lineage>
        <taxon>Bacteria</taxon>
        <taxon>Bacillati</taxon>
        <taxon>Actinomycetota</taxon>
        <taxon>Actinomycetes</taxon>
        <taxon>Kineosporiales</taxon>
        <taxon>Kineosporiaceae</taxon>
        <taxon>Quadrisphaera</taxon>
        <taxon>environmental samples</taxon>
    </lineage>
</organism>
<sequence length="499" mass="53844">MPTLSSLVRRIGAVDPADQEWLHLLVGDWQMIADLSFADLLLWVPEREGGGFVCVAQARPSTGATVHDDDVVGTRLAAGEREQVDRAYRNGEICRERDPDWLEGGPVREETVPVVRDGRVIAVLSRDTGLNIPRSPSRLELTYLQCADALAVMISEGAFPNVGAGTGQRRGAPRVGDGLVRLDAEGVVLYASPNARSDFRRLGYVGDLIGQYLAEVTTGLIDTAHAVDESLPLVLMGRAPWRSDVESRGASLSLRAVPLTEQGVRTGALVLCRDVTELRRREQELMTKDATIREIHHRVKNNLQTVSALLRLQARRIENPEAQAALDEAMRRVSTIALVHETLTKGFEEAVDFDEVMGRGLLLVADLAAERGAARVVREGAFGVVQADDATALALVITELVTNAVEHGLRGSVGTVVVRAERSDGALVASVLDDGQGLPANFDPTRGLGLQIVQALVEGELRGRITWADATGGGTEVVVHAQLRSTERGSSSRPSEVLW</sequence>